<dbReference type="InterPro" id="IPR029063">
    <property type="entry name" value="SAM-dependent_MTases_sf"/>
</dbReference>
<evidence type="ECO:0000256" key="5">
    <source>
        <dbReference type="HAMAP-Rule" id="MF_00472"/>
    </source>
</evidence>
<dbReference type="GO" id="GO:0010420">
    <property type="term" value="F:polyprenyldihydroxybenzoate methyltransferase activity"/>
    <property type="evidence" value="ECO:0007669"/>
    <property type="project" value="InterPro"/>
</dbReference>
<evidence type="ECO:0000256" key="2">
    <source>
        <dbReference type="ARBA" id="ARBA00022679"/>
    </source>
</evidence>
<name>A0A5S3XRT2_9GAMM</name>
<dbReference type="EMBL" id="PNCL01000041">
    <property type="protein sequence ID" value="TMP59671.1"/>
    <property type="molecule type" value="Genomic_DNA"/>
</dbReference>
<dbReference type="SUPFAM" id="SSF53335">
    <property type="entry name" value="S-adenosyl-L-methionine-dependent methyltransferases"/>
    <property type="match status" value="1"/>
</dbReference>
<dbReference type="GO" id="GO:0061542">
    <property type="term" value="F:3-demethylubiquinol 3-O-methyltransferase activity"/>
    <property type="evidence" value="ECO:0007669"/>
    <property type="project" value="UniProtKB-UniRule"/>
</dbReference>
<comment type="caution">
    <text evidence="7">The sequence shown here is derived from an EMBL/GenBank/DDBJ whole genome shotgun (WGS) entry which is preliminary data.</text>
</comment>
<keyword evidence="3 5" id="KW-0831">Ubiquinone biosynthesis</keyword>
<dbReference type="Pfam" id="PF13489">
    <property type="entry name" value="Methyltransf_23"/>
    <property type="match status" value="1"/>
</dbReference>
<dbReference type="EC" id="2.1.1.222" evidence="5"/>
<dbReference type="OrthoDB" id="9801538at2"/>
<comment type="pathway">
    <text evidence="5">Cofactor biosynthesis; ubiquinone biosynthesis.</text>
</comment>
<dbReference type="Proteomes" id="UP000307706">
    <property type="component" value="Unassembled WGS sequence"/>
</dbReference>
<feature type="binding site" evidence="5">
    <location>
        <position position="124"/>
    </location>
    <ligand>
        <name>S-adenosyl-L-methionine</name>
        <dbReference type="ChEBI" id="CHEBI:59789"/>
    </ligand>
</feature>
<dbReference type="RefSeq" id="WP_138597888.1">
    <property type="nucleotide sequence ID" value="NZ_PNCK01000066.1"/>
</dbReference>
<sequence length="236" mass="26040">MTEHQNVDPQEIAKFEEIAQQWWDTQGEFKPLHEINPLRLDFINDKSQGLFGKTVLDVGCGGGILTESMAKLGANATGIDMGQEPLNVAKLHSLEAGVSVDYQKVPAETFAQQNPDKFDVVTCMEMLEHVPDPESIIKAVAQLAKPGASVFFSTLNKTTKAYLLAIVGAEKVLKMVPEGTHDHDKFIRPSTLISWAEQNDLKVRASAGINYNPIGQTFTLTNDVSVNYILHFEKLT</sequence>
<dbReference type="AlphaFoldDB" id="A0A5S3XRT2"/>
<protein>
    <recommendedName>
        <fullName evidence="5">Ubiquinone biosynthesis O-methyltransferase</fullName>
    </recommendedName>
    <alternativeName>
        <fullName evidence="5">2-polyprenyl-6-hydroxyphenol methylase</fullName>
        <ecNumber evidence="5">2.1.1.222</ecNumber>
    </alternativeName>
    <alternativeName>
        <fullName evidence="5">3-demethylubiquinone 3-O-methyltransferase</fullName>
        <ecNumber evidence="5">2.1.1.64</ecNumber>
    </alternativeName>
</protein>
<dbReference type="PANTHER" id="PTHR43464:SF19">
    <property type="entry name" value="UBIQUINONE BIOSYNTHESIS O-METHYLTRANSFERASE, MITOCHONDRIAL"/>
    <property type="match status" value="1"/>
</dbReference>
<feature type="binding site" evidence="5">
    <location>
        <position position="80"/>
    </location>
    <ligand>
        <name>S-adenosyl-L-methionine</name>
        <dbReference type="ChEBI" id="CHEBI:59789"/>
    </ligand>
</feature>
<feature type="binding site" evidence="5">
    <location>
        <position position="39"/>
    </location>
    <ligand>
        <name>S-adenosyl-L-methionine</name>
        <dbReference type="ChEBI" id="CHEBI:59789"/>
    </ligand>
</feature>
<keyword evidence="4 5" id="KW-0949">S-adenosyl-L-methionine</keyword>
<evidence type="ECO:0000313" key="6">
    <source>
        <dbReference type="EMBL" id="TMP40859.1"/>
    </source>
</evidence>
<dbReference type="HAMAP" id="MF_00472">
    <property type="entry name" value="UbiG"/>
    <property type="match status" value="1"/>
</dbReference>
<evidence type="ECO:0000256" key="4">
    <source>
        <dbReference type="ARBA" id="ARBA00022691"/>
    </source>
</evidence>
<dbReference type="FunFam" id="3.40.50.150:FF:000028">
    <property type="entry name" value="Ubiquinone biosynthesis O-methyltransferase"/>
    <property type="match status" value="1"/>
</dbReference>
<dbReference type="PANTHER" id="PTHR43464">
    <property type="entry name" value="METHYLTRANSFERASE"/>
    <property type="match status" value="1"/>
</dbReference>
<proteinExistence type="inferred from homology"/>
<reference evidence="9" key="2">
    <citation type="submission" date="2019-06" db="EMBL/GenBank/DDBJ databases">
        <title>Co-occurence of chitin degradation, pigmentation and bioactivity in marine Pseudoalteromonas.</title>
        <authorList>
            <person name="Sonnenschein E.C."/>
            <person name="Bech P.K."/>
        </authorList>
    </citation>
    <scope>NUCLEOTIDE SEQUENCE [LARGE SCALE GENOMIC DNA]</scope>
    <source>
        <strain evidence="9">S2231</strain>
    </source>
</reference>
<keyword evidence="2 5" id="KW-0808">Transferase</keyword>
<dbReference type="GO" id="GO:0102208">
    <property type="term" value="F:2-polyprenyl-6-hydroxyphenol methylase activity"/>
    <property type="evidence" value="ECO:0007669"/>
    <property type="project" value="UniProtKB-EC"/>
</dbReference>
<comment type="similarity">
    <text evidence="5">Belongs to the methyltransferase superfamily. UbiG/COQ3 family.</text>
</comment>
<dbReference type="InterPro" id="IPR010233">
    <property type="entry name" value="UbiG_MeTrfase"/>
</dbReference>
<dbReference type="CDD" id="cd02440">
    <property type="entry name" value="AdoMet_MTases"/>
    <property type="match status" value="1"/>
</dbReference>
<evidence type="ECO:0000313" key="8">
    <source>
        <dbReference type="Proteomes" id="UP000305730"/>
    </source>
</evidence>
<dbReference type="Gene3D" id="3.40.50.150">
    <property type="entry name" value="Vaccinia Virus protein VP39"/>
    <property type="match status" value="1"/>
</dbReference>
<gene>
    <name evidence="5" type="primary">ubiG</name>
    <name evidence="7" type="ORF">CWB96_08770</name>
    <name evidence="6" type="ORF">CWB97_16770</name>
</gene>
<reference evidence="8 9" key="1">
    <citation type="submission" date="2017-12" db="EMBL/GenBank/DDBJ databases">
        <authorList>
            <person name="Paulsen S."/>
            <person name="Gram L.K."/>
        </authorList>
    </citation>
    <scope>NUCLEOTIDE SEQUENCE [LARGE SCALE GENOMIC DNA]</scope>
    <source>
        <strain evidence="7 9">S2231</strain>
        <strain evidence="6 8">S2233</strain>
    </source>
</reference>
<comment type="catalytic activity">
    <reaction evidence="5">
        <text>a 3-demethylubiquinol + S-adenosyl-L-methionine = a ubiquinol + S-adenosyl-L-homocysteine + H(+)</text>
        <dbReference type="Rhea" id="RHEA:44380"/>
        <dbReference type="Rhea" id="RHEA-COMP:9566"/>
        <dbReference type="Rhea" id="RHEA-COMP:10914"/>
        <dbReference type="ChEBI" id="CHEBI:15378"/>
        <dbReference type="ChEBI" id="CHEBI:17976"/>
        <dbReference type="ChEBI" id="CHEBI:57856"/>
        <dbReference type="ChEBI" id="CHEBI:59789"/>
        <dbReference type="ChEBI" id="CHEBI:84422"/>
        <dbReference type="EC" id="2.1.1.64"/>
    </reaction>
</comment>
<evidence type="ECO:0000313" key="9">
    <source>
        <dbReference type="Proteomes" id="UP000307706"/>
    </source>
</evidence>
<keyword evidence="1 5" id="KW-0489">Methyltransferase</keyword>
<evidence type="ECO:0000256" key="3">
    <source>
        <dbReference type="ARBA" id="ARBA00022688"/>
    </source>
</evidence>
<dbReference type="NCBIfam" id="TIGR01983">
    <property type="entry name" value="UbiG"/>
    <property type="match status" value="1"/>
</dbReference>
<dbReference type="Proteomes" id="UP000305730">
    <property type="component" value="Unassembled WGS sequence"/>
</dbReference>
<feature type="binding site" evidence="5">
    <location>
        <position position="59"/>
    </location>
    <ligand>
        <name>S-adenosyl-L-methionine</name>
        <dbReference type="ChEBI" id="CHEBI:59789"/>
    </ligand>
</feature>
<dbReference type="UniPathway" id="UPA00232"/>
<dbReference type="EMBL" id="PNCK01000066">
    <property type="protein sequence ID" value="TMP40859.1"/>
    <property type="molecule type" value="Genomic_DNA"/>
</dbReference>
<comment type="function">
    <text evidence="5">O-methyltransferase that catalyzes the 2 O-methylation steps in the ubiquinone biosynthetic pathway.</text>
</comment>
<accession>A0A5S3XRT2</accession>
<reference evidence="7" key="3">
    <citation type="submission" date="2019-09" db="EMBL/GenBank/DDBJ databases">
        <title>Co-occurence of chitin degradation, pigmentation and bioactivity in marine Pseudoalteromonas.</title>
        <authorList>
            <person name="Sonnenschein E.C."/>
            <person name="Bech P.K."/>
        </authorList>
    </citation>
    <scope>NUCLEOTIDE SEQUENCE</scope>
    <source>
        <strain evidence="7">S2231</strain>
        <strain evidence="6 8">S2233</strain>
    </source>
</reference>
<keyword evidence="8" id="KW-1185">Reference proteome</keyword>
<organism evidence="7 9">
    <name type="scientific">Pseudoalteromonas citrea</name>
    <dbReference type="NCBI Taxonomy" id="43655"/>
    <lineage>
        <taxon>Bacteria</taxon>
        <taxon>Pseudomonadati</taxon>
        <taxon>Pseudomonadota</taxon>
        <taxon>Gammaproteobacteria</taxon>
        <taxon>Alteromonadales</taxon>
        <taxon>Pseudoalteromonadaceae</taxon>
        <taxon>Pseudoalteromonas</taxon>
    </lineage>
</organism>
<dbReference type="GO" id="GO:0032259">
    <property type="term" value="P:methylation"/>
    <property type="evidence" value="ECO:0007669"/>
    <property type="project" value="UniProtKB-KW"/>
</dbReference>
<dbReference type="EC" id="2.1.1.64" evidence="5"/>
<evidence type="ECO:0000313" key="7">
    <source>
        <dbReference type="EMBL" id="TMP59671.1"/>
    </source>
</evidence>
<evidence type="ECO:0000256" key="1">
    <source>
        <dbReference type="ARBA" id="ARBA00022603"/>
    </source>
</evidence>
<comment type="catalytic activity">
    <reaction evidence="5">
        <text>a 3-(all-trans-polyprenyl)benzene-1,2-diol + S-adenosyl-L-methionine = a 2-methoxy-6-(all-trans-polyprenyl)phenol + S-adenosyl-L-homocysteine + H(+)</text>
        <dbReference type="Rhea" id="RHEA:31411"/>
        <dbReference type="Rhea" id="RHEA-COMP:9550"/>
        <dbReference type="Rhea" id="RHEA-COMP:9551"/>
        <dbReference type="ChEBI" id="CHEBI:15378"/>
        <dbReference type="ChEBI" id="CHEBI:57856"/>
        <dbReference type="ChEBI" id="CHEBI:59789"/>
        <dbReference type="ChEBI" id="CHEBI:62729"/>
        <dbReference type="ChEBI" id="CHEBI:62731"/>
        <dbReference type="EC" id="2.1.1.222"/>
    </reaction>
</comment>